<organism evidence="11 12">
    <name type="scientific">Pseudoalteromonas carrageenovora IAM 12662</name>
    <dbReference type="NCBI Taxonomy" id="1314868"/>
    <lineage>
        <taxon>Bacteria</taxon>
        <taxon>Pseudomonadati</taxon>
        <taxon>Pseudomonadota</taxon>
        <taxon>Gammaproteobacteria</taxon>
        <taxon>Alteromonadales</taxon>
        <taxon>Pseudoalteromonadaceae</taxon>
        <taxon>Pseudoalteromonas</taxon>
    </lineage>
</organism>
<evidence type="ECO:0000313" key="12">
    <source>
        <dbReference type="Proteomes" id="UP000238288"/>
    </source>
</evidence>
<feature type="transmembrane region" description="Helical" evidence="8">
    <location>
        <begin position="366"/>
        <end position="385"/>
    </location>
</feature>
<evidence type="ECO:0000256" key="2">
    <source>
        <dbReference type="ARBA" id="ARBA00022448"/>
    </source>
</evidence>
<dbReference type="GeneID" id="93665887"/>
<dbReference type="RefSeq" id="WP_104644156.1">
    <property type="nucleotide sequence ID" value="NZ_AQGW01000025.1"/>
</dbReference>
<dbReference type="GO" id="GO:0005886">
    <property type="term" value="C:plasma membrane"/>
    <property type="evidence" value="ECO:0007669"/>
    <property type="project" value="UniProtKB-SubCell"/>
</dbReference>
<keyword evidence="6" id="KW-0406">Ion transport</keyword>
<dbReference type="Proteomes" id="UP000238288">
    <property type="component" value="Chromosome PCAR9b"/>
</dbReference>
<evidence type="ECO:0000256" key="6">
    <source>
        <dbReference type="ARBA" id="ARBA00023065"/>
    </source>
</evidence>
<dbReference type="InterPro" id="IPR006153">
    <property type="entry name" value="Cation/H_exchanger_TM"/>
</dbReference>
<dbReference type="Proteomes" id="UP000615003">
    <property type="component" value="Unassembled WGS sequence"/>
</dbReference>
<keyword evidence="7 8" id="KW-0472">Membrane</keyword>
<dbReference type="GO" id="GO:1902600">
    <property type="term" value="P:proton transmembrane transport"/>
    <property type="evidence" value="ECO:0007669"/>
    <property type="project" value="InterPro"/>
</dbReference>
<proteinExistence type="predicted"/>
<dbReference type="OrthoDB" id="9810860at2"/>
<dbReference type="EMBL" id="AQGW01000025">
    <property type="protein sequence ID" value="MBE0384811.1"/>
    <property type="molecule type" value="Genomic_DNA"/>
</dbReference>
<feature type="domain" description="Cation/H+ exchanger transmembrane" evidence="9">
    <location>
        <begin position="17"/>
        <end position="391"/>
    </location>
</feature>
<dbReference type="PANTHER" id="PTHR32507">
    <property type="entry name" value="NA(+)/H(+) ANTIPORTER 1"/>
    <property type="match status" value="1"/>
</dbReference>
<keyword evidence="2" id="KW-0813">Transport</keyword>
<feature type="transmembrane region" description="Helical" evidence="8">
    <location>
        <begin position="279"/>
        <end position="300"/>
    </location>
</feature>
<keyword evidence="13" id="KW-1185">Reference proteome</keyword>
<reference evidence="11 12" key="2">
    <citation type="submission" date="2017-11" db="EMBL/GenBank/DDBJ databases">
        <authorList>
            <person name="Han C.G."/>
        </authorList>
    </citation>
    <scope>NUCLEOTIDE SEQUENCE [LARGE SCALE GENOMIC DNA]</scope>
    <source>
        <strain evidence="12">ATCC 43555</strain>
        <strain evidence="11">ATCC43555</strain>
    </source>
</reference>
<feature type="transmembrane region" description="Helical" evidence="8">
    <location>
        <begin position="29"/>
        <end position="46"/>
    </location>
</feature>
<comment type="subcellular location">
    <subcellularLocation>
        <location evidence="1">Cell membrane</location>
        <topology evidence="1">Multi-pass membrane protein</topology>
    </subcellularLocation>
</comment>
<evidence type="ECO:0000313" key="11">
    <source>
        <dbReference type="EMBL" id="SOU43191.1"/>
    </source>
</evidence>
<feature type="transmembrane region" description="Helical" evidence="8">
    <location>
        <begin position="339"/>
        <end position="359"/>
    </location>
</feature>
<feature type="transmembrane region" description="Helical" evidence="8">
    <location>
        <begin position="307"/>
        <end position="327"/>
    </location>
</feature>
<evidence type="ECO:0000256" key="3">
    <source>
        <dbReference type="ARBA" id="ARBA00022449"/>
    </source>
</evidence>
<evidence type="ECO:0000259" key="9">
    <source>
        <dbReference type="Pfam" id="PF00999"/>
    </source>
</evidence>
<dbReference type="PANTHER" id="PTHR32507:SF8">
    <property type="entry name" value="CNH1P"/>
    <property type="match status" value="1"/>
</dbReference>
<evidence type="ECO:0000313" key="13">
    <source>
        <dbReference type="Proteomes" id="UP000615003"/>
    </source>
</evidence>
<dbReference type="EMBL" id="LT965929">
    <property type="protein sequence ID" value="SOU43191.1"/>
    <property type="molecule type" value="Genomic_DNA"/>
</dbReference>
<dbReference type="AlphaFoldDB" id="A0A2K4XFV8"/>
<evidence type="ECO:0000256" key="4">
    <source>
        <dbReference type="ARBA" id="ARBA00022692"/>
    </source>
</evidence>
<evidence type="ECO:0000256" key="7">
    <source>
        <dbReference type="ARBA" id="ARBA00023136"/>
    </source>
</evidence>
<dbReference type="Pfam" id="PF00999">
    <property type="entry name" value="Na_H_Exchanger"/>
    <property type="match status" value="1"/>
</dbReference>
<reference evidence="10 13" key="1">
    <citation type="submission" date="2015-06" db="EMBL/GenBank/DDBJ databases">
        <title>Genome sequence of Pseudoalteromonas carrageenovora.</title>
        <authorList>
            <person name="Xie B.-B."/>
            <person name="Rong J.-C."/>
            <person name="Qin Q.-L."/>
            <person name="Zhang Y.-Z."/>
        </authorList>
    </citation>
    <scope>NUCLEOTIDE SEQUENCE [LARGE SCALE GENOMIC DNA]</scope>
    <source>
        <strain evidence="10 13">IAM 12662</strain>
    </source>
</reference>
<evidence type="ECO:0000256" key="8">
    <source>
        <dbReference type="SAM" id="Phobius"/>
    </source>
</evidence>
<dbReference type="GO" id="GO:0015297">
    <property type="term" value="F:antiporter activity"/>
    <property type="evidence" value="ECO:0007669"/>
    <property type="project" value="UniProtKB-KW"/>
</dbReference>
<keyword evidence="3" id="KW-0050">Antiport</keyword>
<evidence type="ECO:0000313" key="10">
    <source>
        <dbReference type="EMBL" id="MBE0384811.1"/>
    </source>
</evidence>
<feature type="transmembrane region" description="Helical" evidence="8">
    <location>
        <begin position="195"/>
        <end position="217"/>
    </location>
</feature>
<keyword evidence="4 8" id="KW-0812">Transmembrane</keyword>
<feature type="transmembrane region" description="Helical" evidence="8">
    <location>
        <begin position="88"/>
        <end position="113"/>
    </location>
</feature>
<name>A0A2K4XFV8_PSEVC</name>
<feature type="transmembrane region" description="Helical" evidence="8">
    <location>
        <begin position="58"/>
        <end position="76"/>
    </location>
</feature>
<evidence type="ECO:0000256" key="1">
    <source>
        <dbReference type="ARBA" id="ARBA00004651"/>
    </source>
</evidence>
<sequence>MEYLVIAFIGFLFLVYSISIRQLERTEITGPMFFVLGGIGLAWLLPNEGDELKTGIDFLLPLIELTLSIFLFSDAAKSKLSVLKHSFQYPSLLLFVALPLTLLCGIGAGLFLFTELSLIQTALLAIILTPTDAALSKGLLASTNVPEKIREGINTESGLNDGLCVPVFLIFILLAKNPDSAITASQTLGVFSRELGLAVLIAVTSIALFIPVLNFAMKRHYFAQNTSPFLLLGFAMAIFSITQYFHGSGFIAVFIAGLLFDKFSDTGVRAELIEDSEHIADFTSLMIWCLFGFVCAYLVLPNLNKEIIIYALLSTTLIRIIPVMLSLQFTALNIKERFTFAWFGPRGLASIVFTLMVIDTQIENKYDIATIAMTTILFSVFIHGISTKPIADSFAKQSK</sequence>
<protein>
    <submittedName>
        <fullName evidence="11">Sodium:proton antiporter</fullName>
    </submittedName>
</protein>
<keyword evidence="5 8" id="KW-1133">Transmembrane helix</keyword>
<feature type="transmembrane region" description="Helical" evidence="8">
    <location>
        <begin position="229"/>
        <end position="259"/>
    </location>
</feature>
<evidence type="ECO:0000256" key="5">
    <source>
        <dbReference type="ARBA" id="ARBA00022989"/>
    </source>
</evidence>
<gene>
    <name evidence="11" type="ORF">PCAR9_B0724</name>
    <name evidence="10" type="ORF">PCARR_b0849</name>
</gene>
<feature type="transmembrane region" description="Helical" evidence="8">
    <location>
        <begin position="158"/>
        <end position="175"/>
    </location>
</feature>
<accession>A0A2K4XFV8</accession>